<dbReference type="PANTHER" id="PTHR30548">
    <property type="entry name" value="2-HYDROXYGLUTARYL-COA DEHYDRATASE, D-COMPONENT-RELATED"/>
    <property type="match status" value="1"/>
</dbReference>
<dbReference type="STRING" id="1529.SAMN04487885_11416"/>
<dbReference type="eggNOG" id="COG1775">
    <property type="taxonomic scope" value="Bacteria"/>
</dbReference>
<evidence type="ECO:0000313" key="7">
    <source>
        <dbReference type="Proteomes" id="UP000246114"/>
    </source>
</evidence>
<dbReference type="AlphaFoldDB" id="A0A1I2MCA3"/>
<dbReference type="EMBL" id="FOOE01000014">
    <property type="protein sequence ID" value="SFF89083.1"/>
    <property type="molecule type" value="Genomic_DNA"/>
</dbReference>
<dbReference type="Gene3D" id="3.40.50.11890">
    <property type="match status" value="1"/>
</dbReference>
<dbReference type="Pfam" id="PF06050">
    <property type="entry name" value="HGD-D"/>
    <property type="match status" value="1"/>
</dbReference>
<accession>A0A1I2MCA3</accession>
<gene>
    <name evidence="4" type="ORF">DBY38_05855</name>
    <name evidence="5" type="ORF">SAMN04487885_11416</name>
</gene>
<reference evidence="5 6" key="1">
    <citation type="submission" date="2016-10" db="EMBL/GenBank/DDBJ databases">
        <authorList>
            <person name="de Groot N.N."/>
        </authorList>
    </citation>
    <scope>NUCLEOTIDE SEQUENCE [LARGE SCALE GENOMIC DNA]</scope>
    <source>
        <strain evidence="5 6">NLAE-zl-G419</strain>
    </source>
</reference>
<dbReference type="Proteomes" id="UP000182135">
    <property type="component" value="Unassembled WGS sequence"/>
</dbReference>
<keyword evidence="3" id="KW-0408">Iron</keyword>
<dbReference type="EMBL" id="QAMZ01000029">
    <property type="protein sequence ID" value="PWL53917.1"/>
    <property type="molecule type" value="Genomic_DNA"/>
</dbReference>
<evidence type="ECO:0000256" key="2">
    <source>
        <dbReference type="ARBA" id="ARBA00005806"/>
    </source>
</evidence>
<dbReference type="Gene3D" id="3.40.50.11900">
    <property type="match status" value="1"/>
</dbReference>
<reference evidence="4 7" key="2">
    <citation type="submission" date="2018-03" db="EMBL/GenBank/DDBJ databases">
        <title>The uncultured portion of the human microbiome is neutrally assembled.</title>
        <authorList>
            <person name="Jeraldo P."/>
            <person name="Boardman L."/>
            <person name="White B.A."/>
            <person name="Nelson H."/>
            <person name="Goldenfeld N."/>
            <person name="Chia N."/>
        </authorList>
    </citation>
    <scope>NUCLEOTIDE SEQUENCE [LARGE SCALE GENOMIC DNA]</scope>
    <source>
        <strain evidence="4">CIM:MAG 903</strain>
    </source>
</reference>
<evidence type="ECO:0000256" key="3">
    <source>
        <dbReference type="ARBA" id="ARBA00023014"/>
    </source>
</evidence>
<dbReference type="Gene3D" id="1.20.1270.370">
    <property type="match status" value="1"/>
</dbReference>
<dbReference type="Proteomes" id="UP000246114">
    <property type="component" value="Unassembled WGS sequence"/>
</dbReference>
<proteinExistence type="inferred from homology"/>
<evidence type="ECO:0000313" key="4">
    <source>
        <dbReference type="EMBL" id="PWL53917.1"/>
    </source>
</evidence>
<sequence length="382" mass="43324">MSSLPEKFNEFSEARKNGFIRAKELKDQGKHIIGTFCTYTPNEIMHAAGLYPVSLCGMSEEPIPDAEKHLPKNLCPLIKSSYGFAITDKCPYTYFADMLIGETTCDGKKKMYELLGNIKNVHVMQLPQVQNSLTSLNMWKSEILRLKEVLEKEFQVEITEEKLKEAIKLKNEERTLLRSLYELGKLEPPAVSGYNMFKILESTQFTFDKKEQNKNIKDTVEKIKTEYESGVRPVSKDAKRILITGCPIGGVVDKIVKTIEENEGVVVCFENCGGVKEKMRLVDETKEPIEAIAEKYLSIGCSVMTPNNERLNLISQLIDEYKVDGVIDVVLQACHTYSVETKNIKDLVAKEKEIPYMAIETDYSQSDIGQVKTRITAFIEML</sequence>
<dbReference type="RefSeq" id="WP_027640214.1">
    <property type="nucleotide sequence ID" value="NZ_BAAACD010000010.1"/>
</dbReference>
<evidence type="ECO:0000313" key="5">
    <source>
        <dbReference type="EMBL" id="SFF89083.1"/>
    </source>
</evidence>
<keyword evidence="3" id="KW-0479">Metal-binding</keyword>
<organism evidence="5 6">
    <name type="scientific">Clostridium cadaveris</name>
    <dbReference type="NCBI Taxonomy" id="1529"/>
    <lineage>
        <taxon>Bacteria</taxon>
        <taxon>Bacillati</taxon>
        <taxon>Bacillota</taxon>
        <taxon>Clostridia</taxon>
        <taxon>Eubacteriales</taxon>
        <taxon>Clostridiaceae</taxon>
        <taxon>Clostridium</taxon>
    </lineage>
</organism>
<protein>
    <submittedName>
        <fullName evidence="4">2-hydroxyacyl-CoA dehydratase</fullName>
    </submittedName>
    <submittedName>
        <fullName evidence="5">Benzoyl-CoA reductase/2-hydroxyglutaryl-CoA dehydratase subunit, BcrC/BadD/HgdB</fullName>
    </submittedName>
</protein>
<dbReference type="OrthoDB" id="9810278at2"/>
<dbReference type="GeneID" id="90543371"/>
<keyword evidence="3" id="KW-0411">Iron-sulfur</keyword>
<comment type="similarity">
    <text evidence="2">Belongs to the FldB/FldC dehydratase alpha/beta subunit family.</text>
</comment>
<dbReference type="PANTHER" id="PTHR30548:SF6">
    <property type="entry name" value="DEHYDRATASE SUBUNIT YJIM-RELATED"/>
    <property type="match status" value="1"/>
</dbReference>
<evidence type="ECO:0000256" key="1">
    <source>
        <dbReference type="ARBA" id="ARBA00001966"/>
    </source>
</evidence>
<keyword evidence="6" id="KW-1185">Reference proteome</keyword>
<dbReference type="InterPro" id="IPR010327">
    <property type="entry name" value="FldB/FldC_alpha/beta"/>
</dbReference>
<dbReference type="NCBIfam" id="NF040772">
    <property type="entry name" value="double_cubane"/>
    <property type="match status" value="1"/>
</dbReference>
<evidence type="ECO:0000313" key="6">
    <source>
        <dbReference type="Proteomes" id="UP000182135"/>
    </source>
</evidence>
<dbReference type="GO" id="GO:0051536">
    <property type="term" value="F:iron-sulfur cluster binding"/>
    <property type="evidence" value="ECO:0007669"/>
    <property type="project" value="UniProtKB-KW"/>
</dbReference>
<name>A0A1I2MCA3_9CLOT</name>
<dbReference type="InterPro" id="IPR047678">
    <property type="entry name" value="YjiM-like"/>
</dbReference>
<comment type="cofactor">
    <cofactor evidence="1">
        <name>[4Fe-4S] cluster</name>
        <dbReference type="ChEBI" id="CHEBI:49883"/>
    </cofactor>
</comment>
<dbReference type="GO" id="GO:0016836">
    <property type="term" value="F:hydro-lyase activity"/>
    <property type="evidence" value="ECO:0007669"/>
    <property type="project" value="UniProtKB-ARBA"/>
</dbReference>